<dbReference type="Pfam" id="PF00288">
    <property type="entry name" value="GHMP_kinases_N"/>
    <property type="match status" value="1"/>
</dbReference>
<evidence type="ECO:0000313" key="9">
    <source>
        <dbReference type="Proteomes" id="UP000824179"/>
    </source>
</evidence>
<dbReference type="SUPFAM" id="SSF54211">
    <property type="entry name" value="Ribosomal protein S5 domain 2-like"/>
    <property type="match status" value="1"/>
</dbReference>
<dbReference type="HAMAP" id="MF_00061">
    <property type="entry name" value="IspE"/>
    <property type="match status" value="1"/>
</dbReference>
<dbReference type="GO" id="GO:0019288">
    <property type="term" value="P:isopentenyl diphosphate biosynthetic process, methylerythritol 4-phosphate pathway"/>
    <property type="evidence" value="ECO:0007669"/>
    <property type="project" value="UniProtKB-UniRule"/>
</dbReference>
<comment type="catalytic activity">
    <reaction evidence="6">
        <text>4-CDP-2-C-methyl-D-erythritol + ATP = 4-CDP-2-C-methyl-D-erythritol 2-phosphate + ADP + H(+)</text>
        <dbReference type="Rhea" id="RHEA:18437"/>
        <dbReference type="ChEBI" id="CHEBI:15378"/>
        <dbReference type="ChEBI" id="CHEBI:30616"/>
        <dbReference type="ChEBI" id="CHEBI:57823"/>
        <dbReference type="ChEBI" id="CHEBI:57919"/>
        <dbReference type="ChEBI" id="CHEBI:456216"/>
        <dbReference type="EC" id="2.7.1.148"/>
    </reaction>
</comment>
<evidence type="ECO:0000259" key="7">
    <source>
        <dbReference type="Pfam" id="PF00288"/>
    </source>
</evidence>
<sequence>MERVRIKSPAKLNLTLQITGSEGGYHMLDSVVTTIDIFDIVTVKRRPDRRVTISMRGLGSENIPRERNNAVRAAEFFVEEFSVCGADICIDKNIPIGAGLGGSSADAAGVLSALSALYDIPAEHAEEIADRVGSDTRYLMRGGFARLSGRGNIIEHISSPLKLNFLIIAPESGISTAECYKKYDELPDGPRFNSQNAQSALERGDCGALCGSFYNALYAPARQLNPDAERALFEALSFSPDGACMTGSGSAAFAVFENDMLCRWAMSRYSGSYRTFCAKTYRPRT</sequence>
<dbReference type="InterPro" id="IPR036554">
    <property type="entry name" value="GHMP_kinase_C_sf"/>
</dbReference>
<dbReference type="PIRSF" id="PIRSF010376">
    <property type="entry name" value="IspE"/>
    <property type="match status" value="1"/>
</dbReference>
<dbReference type="PANTHER" id="PTHR43527">
    <property type="entry name" value="4-DIPHOSPHOCYTIDYL-2-C-METHYL-D-ERYTHRITOL KINASE, CHLOROPLASTIC"/>
    <property type="match status" value="1"/>
</dbReference>
<reference evidence="8" key="2">
    <citation type="journal article" date="2021" name="PeerJ">
        <title>Extensive microbial diversity within the chicken gut microbiome revealed by metagenomics and culture.</title>
        <authorList>
            <person name="Gilroy R."/>
            <person name="Ravi A."/>
            <person name="Getino M."/>
            <person name="Pursley I."/>
            <person name="Horton D.L."/>
            <person name="Alikhan N.F."/>
            <person name="Baker D."/>
            <person name="Gharbi K."/>
            <person name="Hall N."/>
            <person name="Watson M."/>
            <person name="Adriaenssens E.M."/>
            <person name="Foster-Nyarko E."/>
            <person name="Jarju S."/>
            <person name="Secka A."/>
            <person name="Antonio M."/>
            <person name="Oren A."/>
            <person name="Chaudhuri R.R."/>
            <person name="La Ragione R."/>
            <person name="Hildebrand F."/>
            <person name="Pallen M.J."/>
        </authorList>
    </citation>
    <scope>NUCLEOTIDE SEQUENCE</scope>
    <source>
        <strain evidence="8">ChiW25-3613</strain>
    </source>
</reference>
<dbReference type="GO" id="GO:0005524">
    <property type="term" value="F:ATP binding"/>
    <property type="evidence" value="ECO:0007669"/>
    <property type="project" value="UniProtKB-UniRule"/>
</dbReference>
<evidence type="ECO:0000256" key="6">
    <source>
        <dbReference type="HAMAP-Rule" id="MF_00061"/>
    </source>
</evidence>
<dbReference type="Proteomes" id="UP000824179">
    <property type="component" value="Unassembled WGS sequence"/>
</dbReference>
<keyword evidence="5 6" id="KW-0067">ATP-binding</keyword>
<name>A0A9D1AF42_9FIRM</name>
<dbReference type="NCBIfam" id="TIGR00154">
    <property type="entry name" value="ispE"/>
    <property type="match status" value="1"/>
</dbReference>
<evidence type="ECO:0000256" key="2">
    <source>
        <dbReference type="ARBA" id="ARBA00022679"/>
    </source>
</evidence>
<feature type="domain" description="GHMP kinase N-terminal" evidence="7">
    <location>
        <begin position="69"/>
        <end position="133"/>
    </location>
</feature>
<evidence type="ECO:0000256" key="3">
    <source>
        <dbReference type="ARBA" id="ARBA00022741"/>
    </source>
</evidence>
<comment type="caution">
    <text evidence="6">Lacks conserved residue(s) required for the propagation of feature annotation.</text>
</comment>
<comment type="caution">
    <text evidence="8">The sequence shown here is derived from an EMBL/GenBank/DDBJ whole genome shotgun (WGS) entry which is preliminary data.</text>
</comment>
<dbReference type="EMBL" id="DVHB01000018">
    <property type="protein sequence ID" value="HIR38905.1"/>
    <property type="molecule type" value="Genomic_DNA"/>
</dbReference>
<gene>
    <name evidence="6 8" type="primary">ispE</name>
    <name evidence="8" type="ORF">IAB90_00825</name>
</gene>
<dbReference type="AlphaFoldDB" id="A0A9D1AF42"/>
<evidence type="ECO:0000256" key="4">
    <source>
        <dbReference type="ARBA" id="ARBA00022777"/>
    </source>
</evidence>
<dbReference type="InterPro" id="IPR006204">
    <property type="entry name" value="GHMP_kinase_N_dom"/>
</dbReference>
<dbReference type="SUPFAM" id="SSF55060">
    <property type="entry name" value="GHMP Kinase, C-terminal domain"/>
    <property type="match status" value="1"/>
</dbReference>
<dbReference type="GO" id="GO:0016114">
    <property type="term" value="P:terpenoid biosynthetic process"/>
    <property type="evidence" value="ECO:0007669"/>
    <property type="project" value="UniProtKB-UniRule"/>
</dbReference>
<dbReference type="InterPro" id="IPR004424">
    <property type="entry name" value="IspE"/>
</dbReference>
<feature type="active site" evidence="6">
    <location>
        <position position="11"/>
    </location>
</feature>
<dbReference type="PANTHER" id="PTHR43527:SF2">
    <property type="entry name" value="4-DIPHOSPHOCYTIDYL-2-C-METHYL-D-ERYTHRITOL KINASE, CHLOROPLASTIC"/>
    <property type="match status" value="1"/>
</dbReference>
<comment type="pathway">
    <text evidence="6">Isoprenoid biosynthesis; isopentenyl diphosphate biosynthesis via DXP pathway; isopentenyl diphosphate from 1-deoxy-D-xylulose 5-phosphate: step 3/6.</text>
</comment>
<reference evidence="8" key="1">
    <citation type="submission" date="2020-10" db="EMBL/GenBank/DDBJ databases">
        <authorList>
            <person name="Gilroy R."/>
        </authorList>
    </citation>
    <scope>NUCLEOTIDE SEQUENCE</scope>
    <source>
        <strain evidence="8">ChiW25-3613</strain>
    </source>
</reference>
<keyword evidence="6" id="KW-0414">Isoprene biosynthesis</keyword>
<comment type="function">
    <text evidence="6">Catalyzes the phosphorylation of the position 2 hydroxy group of 4-diphosphocytidyl-2C-methyl-D-erythritol.</text>
</comment>
<proteinExistence type="inferred from homology"/>
<feature type="active site" evidence="6">
    <location>
        <position position="135"/>
    </location>
</feature>
<dbReference type="InterPro" id="IPR014721">
    <property type="entry name" value="Ribsml_uS5_D2-typ_fold_subgr"/>
</dbReference>
<organism evidence="8 9">
    <name type="scientific">Candidatus Coproplasma stercoripullorum</name>
    <dbReference type="NCBI Taxonomy" id="2840751"/>
    <lineage>
        <taxon>Bacteria</taxon>
        <taxon>Bacillati</taxon>
        <taxon>Bacillota</taxon>
        <taxon>Clostridia</taxon>
        <taxon>Eubacteriales</taxon>
        <taxon>Candidatus Coproplasma</taxon>
    </lineage>
</organism>
<dbReference type="InterPro" id="IPR020568">
    <property type="entry name" value="Ribosomal_Su5_D2-typ_SF"/>
</dbReference>
<keyword evidence="3 6" id="KW-0547">Nucleotide-binding</keyword>
<dbReference type="GO" id="GO:0050515">
    <property type="term" value="F:4-(cytidine 5'-diphospho)-2-C-methyl-D-erythritol kinase activity"/>
    <property type="evidence" value="ECO:0007669"/>
    <property type="project" value="UniProtKB-UniRule"/>
</dbReference>
<evidence type="ECO:0000256" key="5">
    <source>
        <dbReference type="ARBA" id="ARBA00022840"/>
    </source>
</evidence>
<dbReference type="Gene3D" id="3.30.70.890">
    <property type="entry name" value="GHMP kinase, C-terminal domain"/>
    <property type="match status" value="1"/>
</dbReference>
<keyword evidence="2 6" id="KW-0808">Transferase</keyword>
<dbReference type="Gene3D" id="3.30.230.10">
    <property type="match status" value="1"/>
</dbReference>
<protein>
    <recommendedName>
        <fullName evidence="1 6">4-diphosphocytidyl-2-C-methyl-D-erythritol kinase</fullName>
        <shortName evidence="6">CMK</shortName>
        <ecNumber evidence="6">2.7.1.148</ecNumber>
    </recommendedName>
    <alternativeName>
        <fullName evidence="6">4-(cytidine-5'-diphospho)-2-C-methyl-D-erythritol kinase</fullName>
    </alternativeName>
</protein>
<evidence type="ECO:0000313" key="8">
    <source>
        <dbReference type="EMBL" id="HIR38905.1"/>
    </source>
</evidence>
<dbReference type="EC" id="2.7.1.148" evidence="6"/>
<keyword evidence="4 6" id="KW-0418">Kinase</keyword>
<evidence type="ECO:0000256" key="1">
    <source>
        <dbReference type="ARBA" id="ARBA00017473"/>
    </source>
</evidence>
<accession>A0A9D1AF42</accession>
<comment type="similarity">
    <text evidence="6">Belongs to the GHMP kinase family. IspE subfamily.</text>
</comment>